<dbReference type="SUPFAM" id="SSF51905">
    <property type="entry name" value="FAD/NAD(P)-binding domain"/>
    <property type="match status" value="1"/>
</dbReference>
<evidence type="ECO:0000256" key="1">
    <source>
        <dbReference type="ARBA" id="ARBA00001974"/>
    </source>
</evidence>
<dbReference type="InterPro" id="IPR050315">
    <property type="entry name" value="FAD-oxidoreductase_2"/>
</dbReference>
<dbReference type="InterPro" id="IPR027477">
    <property type="entry name" value="Succ_DH/fumarate_Rdtase_cat_sf"/>
</dbReference>
<dbReference type="PANTHER" id="PTHR43400">
    <property type="entry name" value="FUMARATE REDUCTASE"/>
    <property type="match status" value="1"/>
</dbReference>
<keyword evidence="2" id="KW-0285">Flavoprotein</keyword>
<dbReference type="GO" id="GO:0033765">
    <property type="term" value="F:steroid dehydrogenase activity, acting on the CH-CH group of donors"/>
    <property type="evidence" value="ECO:0007669"/>
    <property type="project" value="UniProtKB-ARBA"/>
</dbReference>
<keyword evidence="4" id="KW-0560">Oxidoreductase</keyword>
<organism evidence="6 7">
    <name type="scientific">Slackia isoflavoniconvertens</name>
    <dbReference type="NCBI Taxonomy" id="572010"/>
    <lineage>
        <taxon>Bacteria</taxon>
        <taxon>Bacillati</taxon>
        <taxon>Actinomycetota</taxon>
        <taxon>Coriobacteriia</taxon>
        <taxon>Eggerthellales</taxon>
        <taxon>Eggerthellaceae</taxon>
        <taxon>Slackia</taxon>
    </lineage>
</organism>
<dbReference type="Pfam" id="PF00890">
    <property type="entry name" value="FAD_binding_2"/>
    <property type="match status" value="1"/>
</dbReference>
<evidence type="ECO:0000313" key="7">
    <source>
        <dbReference type="Proteomes" id="UP000271472"/>
    </source>
</evidence>
<dbReference type="AlphaFoldDB" id="A0A3N0IGS4"/>
<feature type="domain" description="FAD-dependent oxidoreductase 2 FAD-binding" evidence="5">
    <location>
        <begin position="145"/>
        <end position="594"/>
    </location>
</feature>
<evidence type="ECO:0000259" key="5">
    <source>
        <dbReference type="Pfam" id="PF00890"/>
    </source>
</evidence>
<keyword evidence="3" id="KW-0274">FAD</keyword>
<dbReference type="EMBL" id="QIBZ01000005">
    <property type="protein sequence ID" value="RNM35776.1"/>
    <property type="molecule type" value="Genomic_DNA"/>
</dbReference>
<dbReference type="Proteomes" id="UP000271472">
    <property type="component" value="Unassembled WGS sequence"/>
</dbReference>
<reference evidence="7" key="1">
    <citation type="submission" date="2018-05" db="EMBL/GenBank/DDBJ databases">
        <title>Genome Sequencing of selected type strains of the family Eggerthellaceae.</title>
        <authorList>
            <person name="Danylec N."/>
            <person name="Stoll D.A."/>
            <person name="Doetsch A."/>
            <person name="Huch M."/>
        </authorList>
    </citation>
    <scope>NUCLEOTIDE SEQUENCE [LARGE SCALE GENOMIC DNA]</scope>
    <source>
        <strain evidence="7">DSM 22006</strain>
    </source>
</reference>
<evidence type="ECO:0000256" key="4">
    <source>
        <dbReference type="ARBA" id="ARBA00023002"/>
    </source>
</evidence>
<gene>
    <name evidence="6" type="ORF">DMP05_03595</name>
</gene>
<dbReference type="Gene3D" id="3.90.700.10">
    <property type="entry name" value="Succinate dehydrogenase/fumarate reductase flavoprotein, catalytic domain"/>
    <property type="match status" value="1"/>
</dbReference>
<dbReference type="InterPro" id="IPR036188">
    <property type="entry name" value="FAD/NAD-bd_sf"/>
</dbReference>
<dbReference type="InterPro" id="IPR003953">
    <property type="entry name" value="FAD-dep_OxRdtase_2_FAD-bd"/>
</dbReference>
<dbReference type="Gene3D" id="3.50.50.60">
    <property type="entry name" value="FAD/NAD(P)-binding domain"/>
    <property type="match status" value="1"/>
</dbReference>
<dbReference type="GO" id="GO:0008202">
    <property type="term" value="P:steroid metabolic process"/>
    <property type="evidence" value="ECO:0007669"/>
    <property type="project" value="UniProtKB-ARBA"/>
</dbReference>
<protein>
    <submittedName>
        <fullName evidence="6">FAD-binding dehydrogenase</fullName>
    </submittedName>
</protein>
<evidence type="ECO:0000256" key="3">
    <source>
        <dbReference type="ARBA" id="ARBA00022827"/>
    </source>
</evidence>
<dbReference type="SUPFAM" id="SSF56425">
    <property type="entry name" value="Succinate dehydrogenase/fumarate reductase flavoprotein, catalytic domain"/>
    <property type="match status" value="1"/>
</dbReference>
<keyword evidence="7" id="KW-1185">Reference proteome</keyword>
<evidence type="ECO:0000313" key="6">
    <source>
        <dbReference type="EMBL" id="RNM35776.1"/>
    </source>
</evidence>
<sequence length="621" mass="66789">MYGLVLRIRQGRRRALCMRRKRRRCGMEPRDAELIKGGTLAEGTEGLSRRGFMRAAGLSLIGAAAAGGALSLAGCSSDNAQGGVAVENKGGCGDFNESLYTDAFPVKTRNVPVIDVESGIVRQGNVAFEMRNIAENEIVRTEETDVLVCGCGLTGSVAALAASDDGETRVLCIEKMSKGRGMFEGMGVVGGSVMEAAGNEVDKAEMMDRMRHAAYYRVPIDPIKLWADRSGEAADWLQEKFDEGEAGIVEFYKANNPNAHNFDVPQTEIEFKCDQWSETTTKNAGGAGIYIVADLANTLGKRENADLRYNTAAVQLERNDEGRVTGAICKDADGYFRVNASKGVVLATGGFDANPAMLKAWCRAEDIAACASWCPNEGTTGDGQLMGLAVGGQMDPLPAAIMNFDFGSPDSFYASNLGITALVSQGIMINEQGRRFCSEGLPFQARSNAITAQAHYGTKTFRVASTTQLGKNADAILEKLQPYIEKDWAHEASSLDELAKWMDVPAATLKAEVAQFNTFVDNKKDEMFNRPMAKATKVEGEKYYAIKHQSSILATVSGLVVDYHCRVLDYDNEPIEGLYAAGGASGGFFSGNYPRHIFGPSVGRCVTFGYVSGQTAAQGVN</sequence>
<proteinExistence type="predicted"/>
<evidence type="ECO:0000256" key="2">
    <source>
        <dbReference type="ARBA" id="ARBA00022630"/>
    </source>
</evidence>
<name>A0A3N0IGS4_9ACTN</name>
<accession>A0A3N0IGS4</accession>
<comment type="caution">
    <text evidence="6">The sequence shown here is derived from an EMBL/GenBank/DDBJ whole genome shotgun (WGS) entry which is preliminary data.</text>
</comment>
<dbReference type="PANTHER" id="PTHR43400:SF10">
    <property type="entry name" value="3-OXOSTEROID 1-DEHYDROGENASE"/>
    <property type="match status" value="1"/>
</dbReference>
<comment type="cofactor">
    <cofactor evidence="1">
        <name>FAD</name>
        <dbReference type="ChEBI" id="CHEBI:57692"/>
    </cofactor>
</comment>